<dbReference type="RefSeq" id="WP_274151110.1">
    <property type="nucleotide sequence ID" value="NZ_CP117811.1"/>
</dbReference>
<sequence length="98" mass="11129">MPNVYVRPSLNPTNITPKTKQTKGPFAYLHLSRTMNAQNFAIKERQSMQKKTNALLDSVVLSDIEEQQIDKLLKESLSLKYCSQCSEELAANCCPYCE</sequence>
<reference evidence="1 2" key="1">
    <citation type="submission" date="2023-02" db="EMBL/GenBank/DDBJ databases">
        <title>Genome sequence of Lentisphaera profundi SAORIC-696.</title>
        <authorList>
            <person name="Kim e."/>
            <person name="Cho J.-C."/>
            <person name="Choi A."/>
            <person name="Kang I."/>
        </authorList>
    </citation>
    <scope>NUCLEOTIDE SEQUENCE [LARGE SCALE GENOMIC DNA]</scope>
    <source>
        <strain evidence="1 2">SAORIC-696</strain>
    </source>
</reference>
<organism evidence="1 2">
    <name type="scientific">Lentisphaera profundi</name>
    <dbReference type="NCBI Taxonomy" id="1658616"/>
    <lineage>
        <taxon>Bacteria</taxon>
        <taxon>Pseudomonadati</taxon>
        <taxon>Lentisphaerota</taxon>
        <taxon>Lentisphaeria</taxon>
        <taxon>Lentisphaerales</taxon>
        <taxon>Lentisphaeraceae</taxon>
        <taxon>Lentisphaera</taxon>
    </lineage>
</organism>
<accession>A0ABY7VS09</accession>
<protein>
    <submittedName>
        <fullName evidence="1">Uncharacterized protein</fullName>
    </submittedName>
</protein>
<keyword evidence="2" id="KW-1185">Reference proteome</keyword>
<dbReference type="EMBL" id="CP117811">
    <property type="protein sequence ID" value="WDE96995.1"/>
    <property type="molecule type" value="Genomic_DNA"/>
</dbReference>
<proteinExistence type="predicted"/>
<gene>
    <name evidence="1" type="ORF">PQO03_03345</name>
</gene>
<name>A0ABY7VS09_9BACT</name>
<evidence type="ECO:0000313" key="1">
    <source>
        <dbReference type="EMBL" id="WDE96995.1"/>
    </source>
</evidence>
<dbReference type="Proteomes" id="UP001214250">
    <property type="component" value="Chromosome 1"/>
</dbReference>
<evidence type="ECO:0000313" key="2">
    <source>
        <dbReference type="Proteomes" id="UP001214250"/>
    </source>
</evidence>